<feature type="domain" description="NAD(P)-binding" evidence="1">
    <location>
        <begin position="17"/>
        <end position="209"/>
    </location>
</feature>
<dbReference type="InterPro" id="IPR016040">
    <property type="entry name" value="NAD(P)-bd_dom"/>
</dbReference>
<organism evidence="2 3">
    <name type="scientific">Kaistia defluvii</name>
    <dbReference type="NCBI Taxonomy" id="410841"/>
    <lineage>
        <taxon>Bacteria</taxon>
        <taxon>Pseudomonadati</taxon>
        <taxon>Pseudomonadota</taxon>
        <taxon>Alphaproteobacteria</taxon>
        <taxon>Hyphomicrobiales</taxon>
        <taxon>Kaistiaceae</taxon>
        <taxon>Kaistia</taxon>
    </lineage>
</organism>
<keyword evidence="3" id="KW-1185">Reference proteome</keyword>
<reference evidence="2 3" key="1">
    <citation type="submission" date="2024-06" db="EMBL/GenBank/DDBJ databases">
        <title>Sorghum-associated microbial communities from plants grown in Nebraska, USA.</title>
        <authorList>
            <person name="Schachtman D."/>
        </authorList>
    </citation>
    <scope>NUCLEOTIDE SEQUENCE [LARGE SCALE GENOMIC DNA]</scope>
    <source>
        <strain evidence="2 3">3207</strain>
    </source>
</reference>
<sequence length="224" mass="23550">MSRRSNRMDMMKIAVIGATGFVGATVVAEALSRGHAVGAIARHPEKLADAPGLTKIAGDVLDADRVAALVKGYDYVVSAYNPGWTNPDIYNEYKRGAAAIVAGVKKAGLPLLVVGGAGSLEVAPGVQAVDLPEFPEAWKPGALAARDGLTEIRKETGLDWTFLSPAAILEHDTPRTGHYRLGLDNPVIDPATGTAHISVGDLAVAILDEAESRKHTHKRFTVGV</sequence>
<comment type="caution">
    <text evidence="2">The sequence shown here is derived from an EMBL/GenBank/DDBJ whole genome shotgun (WGS) entry which is preliminary data.</text>
</comment>
<dbReference type="EMBL" id="JBEPSM010000001">
    <property type="protein sequence ID" value="MET4632418.1"/>
    <property type="molecule type" value="Genomic_DNA"/>
</dbReference>
<evidence type="ECO:0000259" key="1">
    <source>
        <dbReference type="Pfam" id="PF13460"/>
    </source>
</evidence>
<dbReference type="CDD" id="cd05244">
    <property type="entry name" value="BVR-B_like_SDR_a"/>
    <property type="match status" value="1"/>
</dbReference>
<dbReference type="InterPro" id="IPR036291">
    <property type="entry name" value="NAD(P)-bd_dom_sf"/>
</dbReference>
<gene>
    <name evidence="2" type="ORF">ABIE08_000331</name>
</gene>
<evidence type="ECO:0000313" key="2">
    <source>
        <dbReference type="EMBL" id="MET4632418.1"/>
    </source>
</evidence>
<protein>
    <submittedName>
        <fullName evidence="2">NADH-flavin reductase</fullName>
    </submittedName>
</protein>
<dbReference type="Pfam" id="PF13460">
    <property type="entry name" value="NAD_binding_10"/>
    <property type="match status" value="1"/>
</dbReference>
<dbReference type="PANTHER" id="PTHR43355:SF2">
    <property type="entry name" value="FLAVIN REDUCTASE (NADPH)"/>
    <property type="match status" value="1"/>
</dbReference>
<dbReference type="Gene3D" id="3.40.50.720">
    <property type="entry name" value="NAD(P)-binding Rossmann-like Domain"/>
    <property type="match status" value="1"/>
</dbReference>
<evidence type="ECO:0000313" key="3">
    <source>
        <dbReference type="Proteomes" id="UP001549321"/>
    </source>
</evidence>
<dbReference type="InterPro" id="IPR051606">
    <property type="entry name" value="Polyketide_Oxido-like"/>
</dbReference>
<dbReference type="SUPFAM" id="SSF51735">
    <property type="entry name" value="NAD(P)-binding Rossmann-fold domains"/>
    <property type="match status" value="1"/>
</dbReference>
<dbReference type="PANTHER" id="PTHR43355">
    <property type="entry name" value="FLAVIN REDUCTASE (NADPH)"/>
    <property type="match status" value="1"/>
</dbReference>
<accession>A0ABV2QTT5</accession>
<proteinExistence type="predicted"/>
<dbReference type="Proteomes" id="UP001549321">
    <property type="component" value="Unassembled WGS sequence"/>
</dbReference>
<name>A0ABV2QTT5_9HYPH</name>